<feature type="domain" description="DUF1468" evidence="2">
    <location>
        <begin position="5"/>
        <end position="142"/>
    </location>
</feature>
<dbReference type="Pfam" id="PF07331">
    <property type="entry name" value="TctB"/>
    <property type="match status" value="1"/>
</dbReference>
<evidence type="ECO:0000313" key="3">
    <source>
        <dbReference type="EMBL" id="MBB6218572.1"/>
    </source>
</evidence>
<gene>
    <name evidence="3" type="ORF">HNQ80_004746</name>
</gene>
<sequence>MSQIIAGIISLLIGSVWFFVSYTLDANNFGGDIGVGPVFFPRLLAMAMILLSIIHIIRTLVGKKNAEFKLKMNPLSVYMMIGCFAYLILMNFIGYVITTFLYVLVTIYLLSRRKSLIDVTSAMLVALCLYGVFHLLLHVPLPEGLLI</sequence>
<feature type="transmembrane region" description="Helical" evidence="1">
    <location>
        <begin position="6"/>
        <end position="24"/>
    </location>
</feature>
<accession>A0A841L656</accession>
<feature type="transmembrane region" description="Helical" evidence="1">
    <location>
        <begin position="122"/>
        <end position="141"/>
    </location>
</feature>
<feature type="transmembrane region" description="Helical" evidence="1">
    <location>
        <begin position="36"/>
        <end position="57"/>
    </location>
</feature>
<feature type="transmembrane region" description="Helical" evidence="1">
    <location>
        <begin position="77"/>
        <end position="110"/>
    </location>
</feature>
<keyword evidence="1" id="KW-0472">Membrane</keyword>
<evidence type="ECO:0000313" key="4">
    <source>
        <dbReference type="Proteomes" id="UP000579281"/>
    </source>
</evidence>
<proteinExistence type="predicted"/>
<evidence type="ECO:0000259" key="2">
    <source>
        <dbReference type="Pfam" id="PF07331"/>
    </source>
</evidence>
<protein>
    <submittedName>
        <fullName evidence="3">Putative tricarboxylic transport membrane protein</fullName>
    </submittedName>
</protein>
<name>A0A841L656_9FIRM</name>
<keyword evidence="4" id="KW-1185">Reference proteome</keyword>
<reference evidence="3 4" key="1">
    <citation type="submission" date="2020-08" db="EMBL/GenBank/DDBJ databases">
        <title>Genomic Encyclopedia of Type Strains, Phase IV (KMG-IV): sequencing the most valuable type-strain genomes for metagenomic binning, comparative biology and taxonomic classification.</title>
        <authorList>
            <person name="Goeker M."/>
        </authorList>
    </citation>
    <scope>NUCLEOTIDE SEQUENCE [LARGE SCALE GENOMIC DNA]</scope>
    <source>
        <strain evidence="3 4">DSM 103526</strain>
    </source>
</reference>
<evidence type="ECO:0000256" key="1">
    <source>
        <dbReference type="SAM" id="Phobius"/>
    </source>
</evidence>
<organism evidence="3 4">
    <name type="scientific">Anaerosolibacter carboniphilus</name>
    <dbReference type="NCBI Taxonomy" id="1417629"/>
    <lineage>
        <taxon>Bacteria</taxon>
        <taxon>Bacillati</taxon>
        <taxon>Bacillota</taxon>
        <taxon>Clostridia</taxon>
        <taxon>Peptostreptococcales</taxon>
        <taxon>Thermotaleaceae</taxon>
        <taxon>Anaerosolibacter</taxon>
    </lineage>
</organism>
<comment type="caution">
    <text evidence="3">The sequence shown here is derived from an EMBL/GenBank/DDBJ whole genome shotgun (WGS) entry which is preliminary data.</text>
</comment>
<dbReference type="Proteomes" id="UP000579281">
    <property type="component" value="Unassembled WGS sequence"/>
</dbReference>
<dbReference type="InterPro" id="IPR009936">
    <property type="entry name" value="DUF1468"/>
</dbReference>
<dbReference type="AlphaFoldDB" id="A0A841L656"/>
<keyword evidence="1" id="KW-0812">Transmembrane</keyword>
<dbReference type="EMBL" id="JACHEN010000042">
    <property type="protein sequence ID" value="MBB6218572.1"/>
    <property type="molecule type" value="Genomic_DNA"/>
</dbReference>
<dbReference type="RefSeq" id="WP_184313164.1">
    <property type="nucleotide sequence ID" value="NZ_JACHEN010000042.1"/>
</dbReference>
<keyword evidence="1" id="KW-1133">Transmembrane helix</keyword>